<dbReference type="GO" id="GO:0042981">
    <property type="term" value="P:regulation of apoptotic process"/>
    <property type="evidence" value="ECO:0007669"/>
    <property type="project" value="InterPro"/>
</dbReference>
<dbReference type="Pfam" id="PF00619">
    <property type="entry name" value="CARD"/>
    <property type="match status" value="1"/>
</dbReference>
<evidence type="ECO:0000259" key="1">
    <source>
        <dbReference type="PROSITE" id="PS50209"/>
    </source>
</evidence>
<organism evidence="2 3">
    <name type="scientific">Astyanax mexicanus</name>
    <name type="common">Blind cave fish</name>
    <name type="synonym">Astyanax fasciatus mexicanus</name>
    <dbReference type="NCBI Taxonomy" id="7994"/>
    <lineage>
        <taxon>Eukaryota</taxon>
        <taxon>Metazoa</taxon>
        <taxon>Chordata</taxon>
        <taxon>Craniata</taxon>
        <taxon>Vertebrata</taxon>
        <taxon>Euteleostomi</taxon>
        <taxon>Actinopterygii</taxon>
        <taxon>Neopterygii</taxon>
        <taxon>Teleostei</taxon>
        <taxon>Ostariophysi</taxon>
        <taxon>Characiformes</taxon>
        <taxon>Characoidei</taxon>
        <taxon>Acestrorhamphidae</taxon>
        <taxon>Acestrorhamphinae</taxon>
        <taxon>Astyanax</taxon>
    </lineage>
</organism>
<dbReference type="CDD" id="cd08786">
    <property type="entry name" value="CARD_RIP2_CARD3"/>
    <property type="match status" value="1"/>
</dbReference>
<dbReference type="InterPro" id="IPR042149">
    <property type="entry name" value="CARD_RIP2"/>
</dbReference>
<dbReference type="Ensembl" id="ENSAMXT00005017913.1">
    <property type="protein sequence ID" value="ENSAMXP00005016228.1"/>
    <property type="gene ID" value="ENSAMXG00005008483.1"/>
</dbReference>
<dbReference type="Gene3D" id="1.10.533.10">
    <property type="entry name" value="Death Domain, Fas"/>
    <property type="match status" value="1"/>
</dbReference>
<dbReference type="SUPFAM" id="SSF47986">
    <property type="entry name" value="DEATH domain"/>
    <property type="match status" value="1"/>
</dbReference>
<evidence type="ECO:0000313" key="3">
    <source>
        <dbReference type="Proteomes" id="UP000694621"/>
    </source>
</evidence>
<dbReference type="InterPro" id="IPR011029">
    <property type="entry name" value="DEATH-like_dom_sf"/>
</dbReference>
<dbReference type="InterPro" id="IPR001315">
    <property type="entry name" value="CARD"/>
</dbReference>
<protein>
    <recommendedName>
        <fullName evidence="1">CARD domain-containing protein</fullName>
    </recommendedName>
</protein>
<dbReference type="FunFam" id="1.10.533.10:FF:000037">
    <property type="entry name" value="Receptor-interacting serine/threonine-protein kinase 2"/>
    <property type="match status" value="1"/>
</dbReference>
<dbReference type="AlphaFoldDB" id="A0A8B9HPH5"/>
<evidence type="ECO:0000313" key="2">
    <source>
        <dbReference type="Ensembl" id="ENSAMXP00005016228.1"/>
    </source>
</evidence>
<reference evidence="2" key="1">
    <citation type="submission" date="2025-08" db="UniProtKB">
        <authorList>
            <consortium name="Ensembl"/>
        </authorList>
    </citation>
    <scope>IDENTIFICATION</scope>
</reference>
<name>A0A8B9HPH5_ASTMX</name>
<sequence>VIVMRHSELYDFPLSMDSQGPAARWIASRREEVVRQMTEACLNQSLDALLARELLMREDYELVSNQPTRTAKVRKLLDTCERHSEEFCRIVVRKLQENKQMGLQPFPELTSLTPPPPYSAPSLMMMFSMTCTNTKPL</sequence>
<dbReference type="PROSITE" id="PS50209">
    <property type="entry name" value="CARD"/>
    <property type="match status" value="1"/>
</dbReference>
<accession>A0A8B9HPH5</accession>
<proteinExistence type="predicted"/>
<feature type="domain" description="CARD" evidence="1">
    <location>
        <begin position="18"/>
        <end position="110"/>
    </location>
</feature>
<dbReference type="Proteomes" id="UP000694621">
    <property type="component" value="Unplaced"/>
</dbReference>